<evidence type="ECO:0000256" key="2">
    <source>
        <dbReference type="ARBA" id="ARBA00022692"/>
    </source>
</evidence>
<dbReference type="Pfam" id="PF07690">
    <property type="entry name" value="MFS_1"/>
    <property type="match status" value="1"/>
</dbReference>
<proteinExistence type="inferred from homology"/>
<dbReference type="Proteomes" id="UP000218731">
    <property type="component" value="Chromosome 1"/>
</dbReference>
<evidence type="ECO:0000313" key="9">
    <source>
        <dbReference type="Proteomes" id="UP000218731"/>
    </source>
</evidence>
<keyword evidence="4 6" id="KW-0472">Membrane</keyword>
<gene>
    <name evidence="8" type="ORF">KF715C_ch8190</name>
</gene>
<name>A0A1L7N7F2_PSEPU</name>
<sequence length="439" mass="47529">MITKTKRLSRIQTTAISLLLIAGVVNYLDRSTLSIANHSVSQDLGLSASEMGLLLSAFSFAYAFSQLPVGILLDKLGARVMLGLGMFVWSTAQFCGGLVTNLTQFVIARIALGVGEAPNFPAGMKVVSEWFGTHERGRPTGIFIASTTIGPALAPPILTALLITSGWREMFMIMGAFGIAVSIGWYIIYRDRKSVDLTHEELEYLDDKRPGMIGEQKLTMAEWRRLFLSSTTWGMIVGNAGIIYMLWLYLTWLPAYLERERHLSLADTGWLVSIPYLVGTLGMVLSGFIADALLARGASPINSRKWPICIGLLGGAAFTVPAAFTPNLVLAMTYLSLAMFFVQMACGASWALVTVIVPRHQSASLASIQNFGGYFGGSFAPFITGVVVDRTHSFVTAFLISAGIALIAAAVYALVVRKRVDSSDNERTPEVSTTTPQNS</sequence>
<feature type="transmembrane region" description="Helical" evidence="6">
    <location>
        <begin position="170"/>
        <end position="189"/>
    </location>
</feature>
<feature type="domain" description="Major facilitator superfamily (MFS) profile" evidence="7">
    <location>
        <begin position="15"/>
        <end position="420"/>
    </location>
</feature>
<dbReference type="InterPro" id="IPR036259">
    <property type="entry name" value="MFS_trans_sf"/>
</dbReference>
<evidence type="ECO:0000256" key="1">
    <source>
        <dbReference type="ARBA" id="ARBA00004141"/>
    </source>
</evidence>
<reference evidence="8 9" key="1">
    <citation type="submission" date="2015-11" db="EMBL/GenBank/DDBJ databases">
        <title>Complete genome sequencing of a biphenyl-degrading bacterium, Pseudomonas putida KF715 (=NBRC110667).</title>
        <authorList>
            <person name="Suenaga H."/>
            <person name="Fujihara N."/>
            <person name="Watanabe T."/>
            <person name="Hirose J."/>
            <person name="Kimura N."/>
            <person name="Yamazoe A."/>
            <person name="Hosoyama A."/>
            <person name="Shimodaira J."/>
            <person name="Furukawa K."/>
        </authorList>
    </citation>
    <scope>NUCLEOTIDE SEQUENCE [LARGE SCALE GENOMIC DNA]</scope>
    <source>
        <strain evidence="8 9">KF715</strain>
    </source>
</reference>
<feature type="transmembrane region" description="Helical" evidence="6">
    <location>
        <begin position="330"/>
        <end position="356"/>
    </location>
</feature>
<evidence type="ECO:0000256" key="6">
    <source>
        <dbReference type="SAM" id="Phobius"/>
    </source>
</evidence>
<dbReference type="Gene3D" id="1.20.1250.20">
    <property type="entry name" value="MFS general substrate transporter like domains"/>
    <property type="match status" value="2"/>
</dbReference>
<protein>
    <submittedName>
        <fullName evidence="8">Sugar phosphate permease</fullName>
    </submittedName>
</protein>
<dbReference type="CDD" id="cd17319">
    <property type="entry name" value="MFS_ExuT_GudP_like"/>
    <property type="match status" value="1"/>
</dbReference>
<dbReference type="RefSeq" id="WP_096425573.1">
    <property type="nucleotide sequence ID" value="NZ_AP015029.1"/>
</dbReference>
<dbReference type="PROSITE" id="PS50850">
    <property type="entry name" value="MFS"/>
    <property type="match status" value="1"/>
</dbReference>
<dbReference type="GO" id="GO:0022857">
    <property type="term" value="F:transmembrane transporter activity"/>
    <property type="evidence" value="ECO:0007669"/>
    <property type="project" value="InterPro"/>
</dbReference>
<dbReference type="PANTHER" id="PTHR11662:SF446">
    <property type="entry name" value="SODIUM-DEPENDENT PHOSPHATE TRANSPORT PROTEIN 1, CHLOROPLASTIC"/>
    <property type="match status" value="1"/>
</dbReference>
<comment type="subcellular location">
    <subcellularLocation>
        <location evidence="1">Membrane</location>
        <topology evidence="1">Multi-pass membrane protein</topology>
    </subcellularLocation>
</comment>
<dbReference type="InterPro" id="IPR020846">
    <property type="entry name" value="MFS_dom"/>
</dbReference>
<evidence type="ECO:0000256" key="5">
    <source>
        <dbReference type="ARBA" id="ARBA00038514"/>
    </source>
</evidence>
<feature type="transmembrane region" description="Helical" evidence="6">
    <location>
        <begin position="270"/>
        <end position="294"/>
    </location>
</feature>
<evidence type="ECO:0000256" key="4">
    <source>
        <dbReference type="ARBA" id="ARBA00023136"/>
    </source>
</evidence>
<dbReference type="InterPro" id="IPR011701">
    <property type="entry name" value="MFS"/>
</dbReference>
<dbReference type="EMBL" id="AP015029">
    <property type="protein sequence ID" value="BAW21392.1"/>
    <property type="molecule type" value="Genomic_DNA"/>
</dbReference>
<organism evidence="8 9">
    <name type="scientific">Pseudomonas putida</name>
    <name type="common">Arthrobacter siderocapsulatus</name>
    <dbReference type="NCBI Taxonomy" id="303"/>
    <lineage>
        <taxon>Bacteria</taxon>
        <taxon>Pseudomonadati</taxon>
        <taxon>Pseudomonadota</taxon>
        <taxon>Gammaproteobacteria</taxon>
        <taxon>Pseudomonadales</taxon>
        <taxon>Pseudomonadaceae</taxon>
        <taxon>Pseudomonas</taxon>
    </lineage>
</organism>
<keyword evidence="2 6" id="KW-0812">Transmembrane</keyword>
<feature type="transmembrane region" description="Helical" evidence="6">
    <location>
        <begin position="52"/>
        <end position="73"/>
    </location>
</feature>
<dbReference type="SUPFAM" id="SSF103473">
    <property type="entry name" value="MFS general substrate transporter"/>
    <property type="match status" value="1"/>
</dbReference>
<dbReference type="AlphaFoldDB" id="A0A1L7N7F2"/>
<evidence type="ECO:0000259" key="7">
    <source>
        <dbReference type="PROSITE" id="PS50850"/>
    </source>
</evidence>
<evidence type="ECO:0000313" key="8">
    <source>
        <dbReference type="EMBL" id="BAW21392.1"/>
    </source>
</evidence>
<keyword evidence="3 6" id="KW-1133">Transmembrane helix</keyword>
<dbReference type="PANTHER" id="PTHR11662">
    <property type="entry name" value="SOLUTE CARRIER FAMILY 17"/>
    <property type="match status" value="1"/>
</dbReference>
<accession>A0A1L7N7F2</accession>
<comment type="similarity">
    <text evidence="5">Belongs to the major facilitator superfamily. Phthalate permease family.</text>
</comment>
<feature type="transmembrane region" description="Helical" evidence="6">
    <location>
        <begin position="368"/>
        <end position="388"/>
    </location>
</feature>
<dbReference type="GO" id="GO:0016020">
    <property type="term" value="C:membrane"/>
    <property type="evidence" value="ECO:0007669"/>
    <property type="project" value="UniProtKB-SubCell"/>
</dbReference>
<feature type="transmembrane region" description="Helical" evidence="6">
    <location>
        <begin position="226"/>
        <end position="250"/>
    </location>
</feature>
<dbReference type="PIRSF" id="PIRSF002808">
    <property type="entry name" value="Hexose_phosphate_transp"/>
    <property type="match status" value="1"/>
</dbReference>
<dbReference type="InterPro" id="IPR050382">
    <property type="entry name" value="MFS_Na/Anion_cotransporter"/>
</dbReference>
<feature type="transmembrane region" description="Helical" evidence="6">
    <location>
        <begin position="394"/>
        <end position="415"/>
    </location>
</feature>
<feature type="transmembrane region" description="Helical" evidence="6">
    <location>
        <begin position="142"/>
        <end position="164"/>
    </location>
</feature>
<dbReference type="InterPro" id="IPR000849">
    <property type="entry name" value="Sugar_P_transporter"/>
</dbReference>
<evidence type="ECO:0000256" key="3">
    <source>
        <dbReference type="ARBA" id="ARBA00022989"/>
    </source>
</evidence>
<feature type="transmembrane region" description="Helical" evidence="6">
    <location>
        <begin position="306"/>
        <end position="324"/>
    </location>
</feature>